<reference evidence="1" key="1">
    <citation type="submission" date="2017-03" db="EMBL/GenBank/DDBJ databases">
        <title>The mitochondrial genome of the carnivorous plant Utricularia reniformis (Lentibulariaceae): structure, comparative analysis and evolutionary landmarks.</title>
        <authorList>
            <person name="Silva S.R."/>
            <person name="Alvarenga D.O."/>
            <person name="Michael T.P."/>
            <person name="Miranda V.F.O."/>
            <person name="Varani A.M."/>
        </authorList>
    </citation>
    <scope>NUCLEOTIDE SEQUENCE</scope>
</reference>
<sequence>MDEFLTPNVEKMKAALQSRVLYRATRIKSNPNETKYTQRYRDTIRIQIPSVALLSLCLNSLHFIRIMPKNDYLKLNSQIKEKRVANS</sequence>
<keyword evidence="1" id="KW-0496">Mitochondrion</keyword>
<evidence type="ECO:0000313" key="1">
    <source>
        <dbReference type="EMBL" id="ART30457.1"/>
    </source>
</evidence>
<dbReference type="AlphaFoldDB" id="A0A1Y0AZ63"/>
<gene>
    <name evidence="1" type="ORF">AEK19_MT0175</name>
</gene>
<organism evidence="1">
    <name type="scientific">Utricularia reniformis</name>
    <dbReference type="NCBI Taxonomy" id="192314"/>
    <lineage>
        <taxon>Eukaryota</taxon>
        <taxon>Viridiplantae</taxon>
        <taxon>Streptophyta</taxon>
        <taxon>Embryophyta</taxon>
        <taxon>Tracheophyta</taxon>
        <taxon>Spermatophyta</taxon>
        <taxon>Magnoliopsida</taxon>
        <taxon>eudicotyledons</taxon>
        <taxon>Gunneridae</taxon>
        <taxon>Pentapetalae</taxon>
        <taxon>asterids</taxon>
        <taxon>lamiids</taxon>
        <taxon>Lamiales</taxon>
        <taxon>Lentibulariaceae</taxon>
        <taxon>Utricularia</taxon>
    </lineage>
</organism>
<geneLocation type="mitochondrion" evidence="1"/>
<dbReference type="EMBL" id="KY774314">
    <property type="protein sequence ID" value="ART30457.1"/>
    <property type="molecule type" value="Genomic_DNA"/>
</dbReference>
<accession>A0A1Y0AZ63</accession>
<name>A0A1Y0AZ63_9LAMI</name>
<protein>
    <submittedName>
        <fullName evidence="1">Uncharacterized protein</fullName>
    </submittedName>
</protein>
<proteinExistence type="predicted"/>